<keyword evidence="1" id="KW-1133">Transmembrane helix</keyword>
<evidence type="ECO:0000313" key="2">
    <source>
        <dbReference type="EMBL" id="VVE56647.1"/>
    </source>
</evidence>
<accession>A0A5E4Z7K2</accession>
<reference evidence="2 3" key="1">
    <citation type="submission" date="2019-08" db="EMBL/GenBank/DDBJ databases">
        <authorList>
            <person name="Peeters C."/>
        </authorList>
    </citation>
    <scope>NUCLEOTIDE SEQUENCE [LARGE SCALE GENOMIC DNA]</scope>
    <source>
        <strain evidence="2 3">LMG 31011</strain>
    </source>
</reference>
<dbReference type="EMBL" id="CABPSN010000012">
    <property type="protein sequence ID" value="VVE56647.1"/>
    <property type="molecule type" value="Genomic_DNA"/>
</dbReference>
<dbReference type="AlphaFoldDB" id="A0A5E4Z7K2"/>
<gene>
    <name evidence="2" type="ORF">PAQ31011_05126</name>
</gene>
<keyword evidence="1" id="KW-0812">Transmembrane</keyword>
<evidence type="ECO:0000256" key="1">
    <source>
        <dbReference type="SAM" id="Phobius"/>
    </source>
</evidence>
<organism evidence="2 3">
    <name type="scientific">Pandoraea aquatica</name>
    <dbReference type="NCBI Taxonomy" id="2508290"/>
    <lineage>
        <taxon>Bacteria</taxon>
        <taxon>Pseudomonadati</taxon>
        <taxon>Pseudomonadota</taxon>
        <taxon>Betaproteobacteria</taxon>
        <taxon>Burkholderiales</taxon>
        <taxon>Burkholderiaceae</taxon>
        <taxon>Pandoraea</taxon>
    </lineage>
</organism>
<sequence>MPMTIGIIAFIAYSLALFRAGKTDGTEQGPMKAWAVVFVAGIVFGVCVMSS</sequence>
<keyword evidence="3" id="KW-1185">Reference proteome</keyword>
<feature type="transmembrane region" description="Helical" evidence="1">
    <location>
        <begin position="33"/>
        <end position="50"/>
    </location>
</feature>
<name>A0A5E4Z7K2_9BURK</name>
<protein>
    <submittedName>
        <fullName evidence="2">Uncharacterized protein</fullName>
    </submittedName>
</protein>
<evidence type="ECO:0000313" key="3">
    <source>
        <dbReference type="Proteomes" id="UP000366819"/>
    </source>
</evidence>
<keyword evidence="1" id="KW-0472">Membrane</keyword>
<dbReference type="Proteomes" id="UP000366819">
    <property type="component" value="Unassembled WGS sequence"/>
</dbReference>
<dbReference type="RefSeq" id="WP_174990264.1">
    <property type="nucleotide sequence ID" value="NZ_CABPSN010000012.1"/>
</dbReference>
<proteinExistence type="predicted"/>